<evidence type="ECO:0000313" key="2">
    <source>
        <dbReference type="EnsemblMetazoa" id="ENSAATROPP007165"/>
    </source>
</evidence>
<organism evidence="2 3">
    <name type="scientific">Anopheles atroparvus</name>
    <name type="common">European mosquito</name>
    <dbReference type="NCBI Taxonomy" id="41427"/>
    <lineage>
        <taxon>Eukaryota</taxon>
        <taxon>Metazoa</taxon>
        <taxon>Ecdysozoa</taxon>
        <taxon>Arthropoda</taxon>
        <taxon>Hexapoda</taxon>
        <taxon>Insecta</taxon>
        <taxon>Pterygota</taxon>
        <taxon>Neoptera</taxon>
        <taxon>Endopterygota</taxon>
        <taxon>Diptera</taxon>
        <taxon>Nematocera</taxon>
        <taxon>Culicoidea</taxon>
        <taxon>Culicidae</taxon>
        <taxon>Anophelinae</taxon>
        <taxon>Anopheles</taxon>
    </lineage>
</organism>
<feature type="compositionally biased region" description="Basic and acidic residues" evidence="1">
    <location>
        <begin position="116"/>
        <end position="136"/>
    </location>
</feature>
<dbReference type="EnsemblMetazoa" id="ENSAATROPT007982">
    <property type="protein sequence ID" value="ENSAATROPP007165"/>
    <property type="gene ID" value="ENSAATROPG006517"/>
</dbReference>
<feature type="region of interest" description="Disordered" evidence="1">
    <location>
        <begin position="116"/>
        <end position="148"/>
    </location>
</feature>
<name>A0AAG5D8G1_ANOAO</name>
<dbReference type="AlphaFoldDB" id="A0AAG5D8G1"/>
<reference evidence="2" key="1">
    <citation type="submission" date="2024-04" db="UniProtKB">
        <authorList>
            <consortium name="EnsemblMetazoa"/>
        </authorList>
    </citation>
    <scope>IDENTIFICATION</scope>
    <source>
        <strain evidence="2">EBRO</strain>
    </source>
</reference>
<evidence type="ECO:0000313" key="3">
    <source>
        <dbReference type="Proteomes" id="UP000075880"/>
    </source>
</evidence>
<proteinExistence type="predicted"/>
<evidence type="ECO:0000256" key="1">
    <source>
        <dbReference type="SAM" id="MobiDB-lite"/>
    </source>
</evidence>
<accession>A0AAG5D8G1</accession>
<keyword evidence="3" id="KW-1185">Reference proteome</keyword>
<dbReference type="Proteomes" id="UP000075880">
    <property type="component" value="Unassembled WGS sequence"/>
</dbReference>
<feature type="region of interest" description="Disordered" evidence="1">
    <location>
        <begin position="45"/>
        <end position="68"/>
    </location>
</feature>
<protein>
    <submittedName>
        <fullName evidence="2">Uncharacterized protein</fullName>
    </submittedName>
</protein>
<sequence length="148" mass="16937">MLRKFISRFSFSCIKNQDETDESEQQNIENEHTVKMKCFAERPKSREIPIPSTLRSGSGGHRESLGRDYEAGASMNYIKINRNKCRQSAEEIKMARISLHDLMDLDVGFQFGKNGRTEFTESKAERNGETPPRKDEDTELSLVTPCNS</sequence>